<gene>
    <name evidence="1" type="ORF">FVB32_16080</name>
</gene>
<evidence type="ECO:0000313" key="2">
    <source>
        <dbReference type="Proteomes" id="UP000321456"/>
    </source>
</evidence>
<name>A0A5C8V3W3_9FLAO</name>
<dbReference type="EMBL" id="VRUR01000002">
    <property type="protein sequence ID" value="TXN36076.1"/>
    <property type="molecule type" value="Genomic_DNA"/>
</dbReference>
<organism evidence="1 2">
    <name type="scientific">Flagellimonas hymeniacidonis</name>
    <dbReference type="NCBI Taxonomy" id="2603628"/>
    <lineage>
        <taxon>Bacteria</taxon>
        <taxon>Pseudomonadati</taxon>
        <taxon>Bacteroidota</taxon>
        <taxon>Flavobacteriia</taxon>
        <taxon>Flavobacteriales</taxon>
        <taxon>Flavobacteriaceae</taxon>
        <taxon>Flagellimonas</taxon>
    </lineage>
</organism>
<dbReference type="RefSeq" id="WP_147744847.1">
    <property type="nucleotide sequence ID" value="NZ_VRUR01000002.1"/>
</dbReference>
<reference evidence="1 2" key="1">
    <citation type="submission" date="2019-08" db="EMBL/GenBank/DDBJ databases">
        <title>Professor.</title>
        <authorList>
            <person name="Park J.S."/>
        </authorList>
    </citation>
    <scope>NUCLEOTIDE SEQUENCE [LARGE SCALE GENOMIC DNA]</scope>
    <source>
        <strain evidence="1 2">176CP5-101</strain>
    </source>
</reference>
<dbReference type="Proteomes" id="UP000321456">
    <property type="component" value="Unassembled WGS sequence"/>
</dbReference>
<dbReference type="AlphaFoldDB" id="A0A5C8V3W3"/>
<evidence type="ECO:0000313" key="1">
    <source>
        <dbReference type="EMBL" id="TXN36076.1"/>
    </source>
</evidence>
<accession>A0A5C8V3W3</accession>
<sequence>MLRSTILMIIAMFISLSLNAQKDWKLVYYNDKNGNKIEGELQELMEAIRLGKEIRIYFQMKRQDDSKVFVEHLTEAKYLTILNSPSGNHVTAQIDPIVGQVPVFDKGHILLKENLEWSLIVSTNGVNDMMTRHLVTGEVMDHRSVRWSTKWYTYMDKK</sequence>
<keyword evidence="2" id="KW-1185">Reference proteome</keyword>
<protein>
    <submittedName>
        <fullName evidence="1">Uncharacterized protein</fullName>
    </submittedName>
</protein>
<proteinExistence type="predicted"/>
<comment type="caution">
    <text evidence="1">The sequence shown here is derived from an EMBL/GenBank/DDBJ whole genome shotgun (WGS) entry which is preliminary data.</text>
</comment>